<dbReference type="InterPro" id="IPR005467">
    <property type="entry name" value="His_kinase_dom"/>
</dbReference>
<dbReference type="GO" id="GO:0000155">
    <property type="term" value="F:phosphorelay sensor kinase activity"/>
    <property type="evidence" value="ECO:0007669"/>
    <property type="project" value="TreeGrafter"/>
</dbReference>
<keyword evidence="3" id="KW-0597">Phosphoprotein</keyword>
<dbReference type="AlphaFoldDB" id="A0A161XKW0"/>
<dbReference type="Gene3D" id="3.30.565.10">
    <property type="entry name" value="Histidine kinase-like ATPase, C-terminal domain"/>
    <property type="match status" value="1"/>
</dbReference>
<evidence type="ECO:0000256" key="5">
    <source>
        <dbReference type="ARBA" id="ARBA00023012"/>
    </source>
</evidence>
<evidence type="ECO:0000256" key="4">
    <source>
        <dbReference type="ARBA" id="ARBA00022777"/>
    </source>
</evidence>
<evidence type="ECO:0000259" key="6">
    <source>
        <dbReference type="PROSITE" id="PS50109"/>
    </source>
</evidence>
<keyword evidence="5" id="KW-0902">Two-component regulatory system</keyword>
<feature type="domain" description="Histidine kinase" evidence="6">
    <location>
        <begin position="1"/>
        <end position="73"/>
    </location>
</feature>
<dbReference type="PANTHER" id="PTHR43547:SF2">
    <property type="entry name" value="HYBRID SIGNAL TRANSDUCTION HISTIDINE KINASE C"/>
    <property type="match status" value="1"/>
</dbReference>
<sequence>MIDIGISIQPEFLPKVFDRFRQADSTTTRSHGGLGLGLAIVRHLVELHGGMIFAESLGTSQGATFTVKLPLMQENSKINSLPGVISY</sequence>
<name>A0A161XKW0_NODSP</name>
<keyword evidence="4" id="KW-0808">Transferase</keyword>
<dbReference type="InterPro" id="IPR003594">
    <property type="entry name" value="HATPase_dom"/>
</dbReference>
<evidence type="ECO:0000313" key="7">
    <source>
        <dbReference type="EMBL" id="KZL49274.1"/>
    </source>
</evidence>
<comment type="catalytic activity">
    <reaction evidence="1">
        <text>ATP + protein L-histidine = ADP + protein N-phospho-L-histidine.</text>
        <dbReference type="EC" id="2.7.13.3"/>
    </reaction>
</comment>
<dbReference type="PROSITE" id="PS50109">
    <property type="entry name" value="HIS_KIN"/>
    <property type="match status" value="1"/>
</dbReference>
<dbReference type="PANTHER" id="PTHR43547">
    <property type="entry name" value="TWO-COMPONENT HISTIDINE KINASE"/>
    <property type="match status" value="1"/>
</dbReference>
<evidence type="ECO:0000256" key="1">
    <source>
        <dbReference type="ARBA" id="ARBA00000085"/>
    </source>
</evidence>
<organism evidence="7 8">
    <name type="scientific">Nodularia spumigena CENA596</name>
    <dbReference type="NCBI Taxonomy" id="1819295"/>
    <lineage>
        <taxon>Bacteria</taxon>
        <taxon>Bacillati</taxon>
        <taxon>Cyanobacteriota</taxon>
        <taxon>Cyanophyceae</taxon>
        <taxon>Nostocales</taxon>
        <taxon>Nodulariaceae</taxon>
        <taxon>Nodularia</taxon>
    </lineage>
</organism>
<comment type="caution">
    <text evidence="7">The sequence shown here is derived from an EMBL/GenBank/DDBJ whole genome shotgun (WGS) entry which is preliminary data.</text>
</comment>
<gene>
    <name evidence="7" type="ORF">A2T98_13610</name>
</gene>
<protein>
    <recommendedName>
        <fullName evidence="2">histidine kinase</fullName>
        <ecNumber evidence="2">2.7.13.3</ecNumber>
    </recommendedName>
</protein>
<dbReference type="EMBL" id="LWAJ01000182">
    <property type="protein sequence ID" value="KZL49274.1"/>
    <property type="molecule type" value="Genomic_DNA"/>
</dbReference>
<accession>A0A161XKW0</accession>
<dbReference type="Pfam" id="PF02518">
    <property type="entry name" value="HATPase_c"/>
    <property type="match status" value="1"/>
</dbReference>
<dbReference type="InterPro" id="IPR036890">
    <property type="entry name" value="HATPase_C_sf"/>
</dbReference>
<keyword evidence="4" id="KW-0418">Kinase</keyword>
<dbReference type="Proteomes" id="UP000076555">
    <property type="component" value="Unassembled WGS sequence"/>
</dbReference>
<dbReference type="InterPro" id="IPR004358">
    <property type="entry name" value="Sig_transdc_His_kin-like_C"/>
</dbReference>
<dbReference type="PRINTS" id="PR00344">
    <property type="entry name" value="BCTRLSENSOR"/>
</dbReference>
<evidence type="ECO:0000313" key="8">
    <source>
        <dbReference type="Proteomes" id="UP000076555"/>
    </source>
</evidence>
<evidence type="ECO:0000256" key="2">
    <source>
        <dbReference type="ARBA" id="ARBA00012438"/>
    </source>
</evidence>
<reference evidence="7 8" key="1">
    <citation type="submission" date="2016-04" db="EMBL/GenBank/DDBJ databases">
        <title>Draft Genome Assembly of the Bloom-forming Cyanobacterium Nodularia spumigena Strain CENA596 in Shrimp Production Ponds.</title>
        <authorList>
            <person name="Popin R.V."/>
            <person name="Rigonato J."/>
            <person name="Abreu V.A."/>
            <person name="Andreote A.P."/>
            <person name="Silveira S.B."/>
            <person name="Odebrecht C."/>
            <person name="Fiore M.F."/>
        </authorList>
    </citation>
    <scope>NUCLEOTIDE SEQUENCE [LARGE SCALE GENOMIC DNA]</scope>
    <source>
        <strain evidence="7 8">CENA596</strain>
    </source>
</reference>
<dbReference type="EC" id="2.7.13.3" evidence="2"/>
<dbReference type="SUPFAM" id="SSF55874">
    <property type="entry name" value="ATPase domain of HSP90 chaperone/DNA topoisomerase II/histidine kinase"/>
    <property type="match status" value="1"/>
</dbReference>
<evidence type="ECO:0000256" key="3">
    <source>
        <dbReference type="ARBA" id="ARBA00022553"/>
    </source>
</evidence>
<proteinExistence type="predicted"/>